<organism evidence="3 4">
    <name type="scientific">Pacificibacter marinus</name>
    <dbReference type="NCBI Taxonomy" id="658057"/>
    <lineage>
        <taxon>Bacteria</taxon>
        <taxon>Pseudomonadati</taxon>
        <taxon>Pseudomonadota</taxon>
        <taxon>Alphaproteobacteria</taxon>
        <taxon>Rhodobacterales</taxon>
        <taxon>Roseobacteraceae</taxon>
        <taxon>Pacificibacter</taxon>
    </lineage>
</organism>
<dbReference type="EMBL" id="FWFW01000001">
    <property type="protein sequence ID" value="SLN19716.1"/>
    <property type="molecule type" value="Genomic_DNA"/>
</dbReference>
<dbReference type="OrthoDB" id="9781757at2"/>
<dbReference type="STRING" id="658057.SAMN04488032_10181"/>
<protein>
    <submittedName>
        <fullName evidence="3">1,2-epoxyphenylacetyl-CoA isomerase</fullName>
        <ecNumber evidence="3">5.3.3.18</ecNumber>
    </submittedName>
</protein>
<keyword evidence="4" id="KW-1185">Reference proteome</keyword>
<dbReference type="PANTHER" id="PTHR43459">
    <property type="entry name" value="ENOYL-COA HYDRATASE"/>
    <property type="match status" value="1"/>
</dbReference>
<proteinExistence type="inferred from homology"/>
<dbReference type="Gene3D" id="1.10.12.10">
    <property type="entry name" value="Lyase 2-enoyl-coa Hydratase, Chain A, domain 2"/>
    <property type="match status" value="1"/>
</dbReference>
<dbReference type="RefSeq" id="WP_085847450.1">
    <property type="nucleotide sequence ID" value="NZ_FNZV01000001.1"/>
</dbReference>
<dbReference type="Pfam" id="PF00378">
    <property type="entry name" value="ECH_1"/>
    <property type="match status" value="1"/>
</dbReference>
<dbReference type="Gene3D" id="3.90.226.10">
    <property type="entry name" value="2-enoyl-CoA Hydratase, Chain A, domain 1"/>
    <property type="match status" value="1"/>
</dbReference>
<dbReference type="AlphaFoldDB" id="A0A1Y5RMC2"/>
<dbReference type="InterPro" id="IPR029045">
    <property type="entry name" value="ClpP/crotonase-like_dom_sf"/>
</dbReference>
<evidence type="ECO:0000256" key="1">
    <source>
        <dbReference type="ARBA" id="ARBA00005254"/>
    </source>
</evidence>
<evidence type="ECO:0000256" key="2">
    <source>
        <dbReference type="RuleBase" id="RU003707"/>
    </source>
</evidence>
<sequence length="258" mass="27494">MQYDTIRYSLRDDVAVITLNRPEVKNALNTQMRAEIAHAVRAAGTESRVLVITGAQDAFCSGQDLGDGVNAGNADLERTLRDEYEPMLHALHDSKIPTIAAVNGVAAGAGASLALATDVVIATESAVFIQAFTRIGLMPDAGGSYALPRQVGLARAMGASLFGDAISANKAAQWGMIYESVEDDQFTAHWTARAQHLAKGPTVAYAGIKEALHASANNNFTQQLALEAKLQGRCGTTRDFREGVVAFTEKRAAKFEGR</sequence>
<dbReference type="EC" id="5.3.3.18" evidence="3"/>
<name>A0A1Y5RMC2_9RHOB</name>
<keyword evidence="3" id="KW-0413">Isomerase</keyword>
<dbReference type="InterPro" id="IPR018376">
    <property type="entry name" value="Enoyl-CoA_hyd/isom_CS"/>
</dbReference>
<gene>
    <name evidence="3" type="primary">paaG_1</name>
    <name evidence="3" type="ORF">PAM7971_00569</name>
</gene>
<evidence type="ECO:0000313" key="3">
    <source>
        <dbReference type="EMBL" id="SLN19716.1"/>
    </source>
</evidence>
<dbReference type="GO" id="GO:0016853">
    <property type="term" value="F:isomerase activity"/>
    <property type="evidence" value="ECO:0007669"/>
    <property type="project" value="UniProtKB-KW"/>
</dbReference>
<evidence type="ECO:0000313" key="4">
    <source>
        <dbReference type="Proteomes" id="UP000193307"/>
    </source>
</evidence>
<dbReference type="SUPFAM" id="SSF52096">
    <property type="entry name" value="ClpP/crotonase"/>
    <property type="match status" value="1"/>
</dbReference>
<dbReference type="Proteomes" id="UP000193307">
    <property type="component" value="Unassembled WGS sequence"/>
</dbReference>
<dbReference type="InterPro" id="IPR014748">
    <property type="entry name" value="Enoyl-CoA_hydra_C"/>
</dbReference>
<dbReference type="PROSITE" id="PS00166">
    <property type="entry name" value="ENOYL_COA_HYDRATASE"/>
    <property type="match status" value="1"/>
</dbReference>
<accession>A0A1Y5RMC2</accession>
<reference evidence="3 4" key="1">
    <citation type="submission" date="2017-03" db="EMBL/GenBank/DDBJ databases">
        <authorList>
            <person name="Afonso C.L."/>
            <person name="Miller P.J."/>
            <person name="Scott M.A."/>
            <person name="Spackman E."/>
            <person name="Goraichik I."/>
            <person name="Dimitrov K.M."/>
            <person name="Suarez D.L."/>
            <person name="Swayne D.E."/>
        </authorList>
    </citation>
    <scope>NUCLEOTIDE SEQUENCE [LARGE SCALE GENOMIC DNA]</scope>
    <source>
        <strain evidence="3 4">CECT 7971</strain>
    </source>
</reference>
<comment type="similarity">
    <text evidence="1 2">Belongs to the enoyl-CoA hydratase/isomerase family.</text>
</comment>
<dbReference type="PANTHER" id="PTHR43459:SF1">
    <property type="entry name" value="EG:BACN32G11.4 PROTEIN"/>
    <property type="match status" value="1"/>
</dbReference>
<dbReference type="InterPro" id="IPR001753">
    <property type="entry name" value="Enoyl-CoA_hydra/iso"/>
</dbReference>
<dbReference type="CDD" id="cd06558">
    <property type="entry name" value="crotonase-like"/>
    <property type="match status" value="1"/>
</dbReference>